<evidence type="ECO:0000256" key="2">
    <source>
        <dbReference type="ARBA" id="ARBA00022448"/>
    </source>
</evidence>
<dbReference type="EMBL" id="CP121646">
    <property type="protein sequence ID" value="WFU60972.1"/>
    <property type="molecule type" value="Genomic_DNA"/>
</dbReference>
<organism evidence="8 9">
    <name type="scientific">Bradyrhizobium brasilense</name>
    <dbReference type="NCBI Taxonomy" id="1419277"/>
    <lineage>
        <taxon>Bacteria</taxon>
        <taxon>Pseudomonadati</taxon>
        <taxon>Pseudomonadota</taxon>
        <taxon>Alphaproteobacteria</taxon>
        <taxon>Hyphomicrobiales</taxon>
        <taxon>Nitrobacteraceae</taxon>
        <taxon>Bradyrhizobium</taxon>
    </lineage>
</organism>
<dbReference type="SUPFAM" id="SSF52540">
    <property type="entry name" value="P-loop containing nucleoside triphosphate hydrolases"/>
    <property type="match status" value="1"/>
</dbReference>
<dbReference type="CDD" id="cd03224">
    <property type="entry name" value="ABC_TM1139_LivF_branched"/>
    <property type="match status" value="1"/>
</dbReference>
<comment type="function">
    <text evidence="6">Involved in beta-(1--&gt;2)glucan export. Transmembrane domains (TMD) form a pore in the inner membrane and the ATP-binding domain (NBD) is responsible for energy generation.</text>
</comment>
<evidence type="ECO:0000313" key="8">
    <source>
        <dbReference type="EMBL" id="WFU60972.1"/>
    </source>
</evidence>
<feature type="domain" description="ABC transporter" evidence="7">
    <location>
        <begin position="2"/>
        <end position="232"/>
    </location>
</feature>
<keyword evidence="3" id="KW-0547">Nucleotide-binding</keyword>
<name>A0ABY8JB05_9BRAD</name>
<dbReference type="Proteomes" id="UP001221546">
    <property type="component" value="Chromosome"/>
</dbReference>
<dbReference type="PROSITE" id="PS50893">
    <property type="entry name" value="ABC_TRANSPORTER_2"/>
    <property type="match status" value="1"/>
</dbReference>
<dbReference type="RefSeq" id="WP_076826649.1">
    <property type="nucleotide sequence ID" value="NZ_CP121646.1"/>
</dbReference>
<evidence type="ECO:0000256" key="4">
    <source>
        <dbReference type="ARBA" id="ARBA00022840"/>
    </source>
</evidence>
<evidence type="ECO:0000256" key="1">
    <source>
        <dbReference type="ARBA" id="ARBA00005417"/>
    </source>
</evidence>
<dbReference type="Gene3D" id="3.40.50.300">
    <property type="entry name" value="P-loop containing nucleotide triphosphate hydrolases"/>
    <property type="match status" value="1"/>
</dbReference>
<dbReference type="InterPro" id="IPR052156">
    <property type="entry name" value="BCAA_Transport_ATP-bd_LivF"/>
</dbReference>
<protein>
    <submittedName>
        <fullName evidence="8">ABC transporter ATP-binding protein</fullName>
    </submittedName>
</protein>
<gene>
    <name evidence="8" type="ORF">QA636_25925</name>
</gene>
<dbReference type="PANTHER" id="PTHR43820:SF5">
    <property type="entry name" value="HIGH-AFFINITY BRANCHED-CHAIN AMINO ACID TRANSPORT ATP-BINDING PROTEIN"/>
    <property type="match status" value="1"/>
</dbReference>
<sequence length="232" mass="25087">MFRIVNATGGYGKTVIIRDVSIAVDKAEIVALLGRNGVGKSTLMRFAMALIPAFSGHVEIEGHNAPESPARRAKAGIGYVPQGRYVFPRMTVTENIAVAAETNGHSGRVAVETALREFPMLRPKADDLAGGLSGGQQQVLALARALATRPKILLLDEPTEGVQPSIIDEMAGILKRINRERGVAILVAEQDLDFCLSIATRAYVMEKGSVRLETDRDSLRTDRKLQQELLGV</sequence>
<accession>A0ABY8JB05</accession>
<reference evidence="8 9" key="1">
    <citation type="submission" date="2023-04" db="EMBL/GenBank/DDBJ databases">
        <title>Australian commercial rhizobial inoculants.</title>
        <authorList>
            <person name="Kohlmeier M.G."/>
            <person name="O'Hara G.W."/>
            <person name="Colombi E."/>
            <person name="Ramsay J.P."/>
            <person name="Terpolilli J."/>
        </authorList>
    </citation>
    <scope>NUCLEOTIDE SEQUENCE [LARGE SCALE GENOMIC DNA]</scope>
    <source>
        <strain evidence="8 9">CB627</strain>
    </source>
</reference>
<evidence type="ECO:0000313" key="9">
    <source>
        <dbReference type="Proteomes" id="UP001221546"/>
    </source>
</evidence>
<evidence type="ECO:0000259" key="7">
    <source>
        <dbReference type="PROSITE" id="PS50893"/>
    </source>
</evidence>
<dbReference type="Pfam" id="PF00005">
    <property type="entry name" value="ABC_tran"/>
    <property type="match status" value="1"/>
</dbReference>
<keyword evidence="9" id="KW-1185">Reference proteome</keyword>
<dbReference type="SMART" id="SM00382">
    <property type="entry name" value="AAA"/>
    <property type="match status" value="1"/>
</dbReference>
<dbReference type="InterPro" id="IPR003593">
    <property type="entry name" value="AAA+_ATPase"/>
</dbReference>
<dbReference type="InterPro" id="IPR017871">
    <property type="entry name" value="ABC_transporter-like_CS"/>
</dbReference>
<evidence type="ECO:0000256" key="3">
    <source>
        <dbReference type="ARBA" id="ARBA00022741"/>
    </source>
</evidence>
<comment type="similarity">
    <text evidence="1">Belongs to the ABC transporter superfamily.</text>
</comment>
<dbReference type="GO" id="GO:0005524">
    <property type="term" value="F:ATP binding"/>
    <property type="evidence" value="ECO:0007669"/>
    <property type="project" value="UniProtKB-KW"/>
</dbReference>
<keyword evidence="4 8" id="KW-0067">ATP-binding</keyword>
<dbReference type="InterPro" id="IPR027417">
    <property type="entry name" value="P-loop_NTPase"/>
</dbReference>
<evidence type="ECO:0000256" key="6">
    <source>
        <dbReference type="ARBA" id="ARBA00024722"/>
    </source>
</evidence>
<dbReference type="PROSITE" id="PS00211">
    <property type="entry name" value="ABC_TRANSPORTER_1"/>
    <property type="match status" value="1"/>
</dbReference>
<proteinExistence type="inferred from homology"/>
<dbReference type="PANTHER" id="PTHR43820">
    <property type="entry name" value="HIGH-AFFINITY BRANCHED-CHAIN AMINO ACID TRANSPORT ATP-BINDING PROTEIN LIVF"/>
    <property type="match status" value="1"/>
</dbReference>
<keyword evidence="5" id="KW-0029">Amino-acid transport</keyword>
<dbReference type="InterPro" id="IPR003439">
    <property type="entry name" value="ABC_transporter-like_ATP-bd"/>
</dbReference>
<keyword evidence="2" id="KW-0813">Transport</keyword>
<evidence type="ECO:0000256" key="5">
    <source>
        <dbReference type="ARBA" id="ARBA00022970"/>
    </source>
</evidence>